<dbReference type="EMBL" id="OMOD01000150">
    <property type="protein sequence ID" value="SPF44719.1"/>
    <property type="molecule type" value="Genomic_DNA"/>
</dbReference>
<feature type="domain" description="FAD-binding" evidence="1">
    <location>
        <begin position="9"/>
        <end position="168"/>
    </location>
</feature>
<dbReference type="InterPro" id="IPR036188">
    <property type="entry name" value="FAD/NAD-bd_sf"/>
</dbReference>
<evidence type="ECO:0000259" key="1">
    <source>
        <dbReference type="Pfam" id="PF01494"/>
    </source>
</evidence>
<dbReference type="InterPro" id="IPR050407">
    <property type="entry name" value="Geranylgeranyl_reductase"/>
</dbReference>
<dbReference type="GO" id="GO:0004497">
    <property type="term" value="F:monooxygenase activity"/>
    <property type="evidence" value="ECO:0007669"/>
    <property type="project" value="UniProtKB-KW"/>
</dbReference>
<evidence type="ECO:0000313" key="3">
    <source>
        <dbReference type="Proteomes" id="UP000238701"/>
    </source>
</evidence>
<dbReference type="AlphaFoldDB" id="A0A2U3KYT9"/>
<dbReference type="Proteomes" id="UP000238701">
    <property type="component" value="Unassembled WGS sequence"/>
</dbReference>
<dbReference type="InterPro" id="IPR002938">
    <property type="entry name" value="FAD-bd"/>
</dbReference>
<accession>A0A2U3KYT9</accession>
<dbReference type="PRINTS" id="PR00420">
    <property type="entry name" value="RNGMNOXGNASE"/>
</dbReference>
<name>A0A2U3KYT9_9BACT</name>
<dbReference type="SUPFAM" id="SSF51905">
    <property type="entry name" value="FAD/NAD(P)-binding domain"/>
    <property type="match status" value="1"/>
</dbReference>
<dbReference type="OrthoDB" id="113955at2"/>
<organism evidence="2 3">
    <name type="scientific">Candidatus Sulfotelmatobacter kueseliae</name>
    <dbReference type="NCBI Taxonomy" id="2042962"/>
    <lineage>
        <taxon>Bacteria</taxon>
        <taxon>Pseudomonadati</taxon>
        <taxon>Acidobacteriota</taxon>
        <taxon>Terriglobia</taxon>
        <taxon>Terriglobales</taxon>
        <taxon>Candidatus Korobacteraceae</taxon>
        <taxon>Candidatus Sulfotelmatobacter</taxon>
    </lineage>
</organism>
<protein>
    <submittedName>
        <fullName evidence="2">Monooxygenase, FAD-binding</fullName>
    </submittedName>
</protein>
<reference evidence="3" key="1">
    <citation type="submission" date="2018-02" db="EMBL/GenBank/DDBJ databases">
        <authorList>
            <person name="Hausmann B."/>
        </authorList>
    </citation>
    <scope>NUCLEOTIDE SEQUENCE [LARGE SCALE GENOMIC DNA]</scope>
    <source>
        <strain evidence="3">Peat soil MAG SbA1</strain>
    </source>
</reference>
<dbReference type="GO" id="GO:0071949">
    <property type="term" value="F:FAD binding"/>
    <property type="evidence" value="ECO:0007669"/>
    <property type="project" value="InterPro"/>
</dbReference>
<dbReference type="PANTHER" id="PTHR42685">
    <property type="entry name" value="GERANYLGERANYL DIPHOSPHATE REDUCTASE"/>
    <property type="match status" value="1"/>
</dbReference>
<dbReference type="Pfam" id="PF01494">
    <property type="entry name" value="FAD_binding_3"/>
    <property type="match status" value="1"/>
</dbReference>
<keyword evidence="2" id="KW-0560">Oxidoreductase</keyword>
<dbReference type="PANTHER" id="PTHR42685:SF19">
    <property type="entry name" value="POSSIBLE OXIDOREDUCTASE"/>
    <property type="match status" value="1"/>
</dbReference>
<dbReference type="Gene3D" id="3.50.50.60">
    <property type="entry name" value="FAD/NAD(P)-binding domain"/>
    <property type="match status" value="1"/>
</dbReference>
<keyword evidence="2" id="KW-0503">Monooxygenase</keyword>
<gene>
    <name evidence="2" type="ORF">SBA1_550084</name>
</gene>
<evidence type="ECO:0000313" key="2">
    <source>
        <dbReference type="EMBL" id="SPF44719.1"/>
    </source>
</evidence>
<sequence length="373" mass="40236">MNQSAPAATDVFVIGGGPAGLAAAIAARQCGLRVVVADGARPPIDKACGEGLLPDGLAALERLGIHIPVSDGRPFCGIRFVTNSAAADASFPGGSVGLAVRRTSLHRILMERAAQLGVDLLWQTPVTGMAADGVRLGSRVVRARWIVGADGSNSRVRRWAGLDPGPRPHLRYAFRQHFRVAPWTDRMEVYWSARCQGYATAVGDEQVCVALASDDPNLRLDEGLRLLPALSARLRGAGTCSMERGALTGNRRFDRVCRGNVALVGDASGTVDAITGEGLGLAFSQATLLAECFQSGDLARYQAEHRRLAVRPWWMARLMLTLDGRPRLQRRTLQVFESRPQIFQRLLELHVGARPPVRIVWDGLSLGWGLLTA</sequence>
<proteinExistence type="predicted"/>